<dbReference type="CDD" id="cd00383">
    <property type="entry name" value="trans_reg_C"/>
    <property type="match status" value="1"/>
</dbReference>
<comment type="function">
    <text evidence="7">May play the central regulatory role in sporulation. It may be an element of the effector pathway responsible for the activation of sporulation genes in response to nutritional stress. Spo0A may act in concert with spo0H (a sigma factor) to control the expression of some genes that are critical to the sporulation process.</text>
</comment>
<dbReference type="PANTHER" id="PTHR48111">
    <property type="entry name" value="REGULATOR OF RPOS"/>
    <property type="match status" value="1"/>
</dbReference>
<keyword evidence="3" id="KW-0902">Two-component regulatory system</keyword>
<dbReference type="Pfam" id="PF00072">
    <property type="entry name" value="Response_reg"/>
    <property type="match status" value="1"/>
</dbReference>
<keyword evidence="2 8" id="KW-0597">Phosphoprotein</keyword>
<feature type="domain" description="Response regulatory" evidence="10">
    <location>
        <begin position="3"/>
        <end position="117"/>
    </location>
</feature>
<accession>A0A1M5W7X5</accession>
<dbReference type="Gene3D" id="3.40.50.2300">
    <property type="match status" value="1"/>
</dbReference>
<sequence>MNKILVVEDEINIRALISVNLSIAGFEVLEAESGEMAIDICNKNSIDLIVLDVMLPGIDGFEVCRRAKAINEDICVLMLTAKAQDMDKIMGLDLGADDYMTKPFNPLELVSRIRAILRRAHKNSNEVKKNIIKFGELKIDFKSHKIFKDGVEVQLTHREFSLLQHFMNNPDRAFTRDELLNDVWGEEYYGEIKTVDVHVRRLREKIEDCPSKPKLIQTVWGHGYRFVGKED</sequence>
<dbReference type="InterPro" id="IPR001867">
    <property type="entry name" value="OmpR/PhoB-type_DNA-bd"/>
</dbReference>
<dbReference type="InterPro" id="IPR039420">
    <property type="entry name" value="WalR-like"/>
</dbReference>
<evidence type="ECO:0000313" key="13">
    <source>
        <dbReference type="Proteomes" id="UP000184526"/>
    </source>
</evidence>
<evidence type="ECO:0000256" key="3">
    <source>
        <dbReference type="ARBA" id="ARBA00023012"/>
    </source>
</evidence>
<evidence type="ECO:0000256" key="4">
    <source>
        <dbReference type="ARBA" id="ARBA00023015"/>
    </source>
</evidence>
<organism evidence="12 13">
    <name type="scientific">Clostridium collagenovorans DSM 3089</name>
    <dbReference type="NCBI Taxonomy" id="1121306"/>
    <lineage>
        <taxon>Bacteria</taxon>
        <taxon>Bacillati</taxon>
        <taxon>Bacillota</taxon>
        <taxon>Clostridia</taxon>
        <taxon>Eubacteriales</taxon>
        <taxon>Clostridiaceae</taxon>
        <taxon>Clostridium</taxon>
    </lineage>
</organism>
<dbReference type="FunFam" id="1.10.10.10:FF:000018">
    <property type="entry name" value="DNA-binding response regulator ResD"/>
    <property type="match status" value="1"/>
</dbReference>
<dbReference type="FunFam" id="3.40.50.2300:FF:000001">
    <property type="entry name" value="DNA-binding response regulator PhoB"/>
    <property type="match status" value="1"/>
</dbReference>
<dbReference type="Pfam" id="PF00486">
    <property type="entry name" value="Trans_reg_C"/>
    <property type="match status" value="1"/>
</dbReference>
<reference evidence="12 13" key="1">
    <citation type="submission" date="2016-11" db="EMBL/GenBank/DDBJ databases">
        <authorList>
            <person name="Jaros S."/>
            <person name="Januszkiewicz K."/>
            <person name="Wedrychowicz H."/>
        </authorList>
    </citation>
    <scope>NUCLEOTIDE SEQUENCE [LARGE SCALE GENOMIC DNA]</scope>
    <source>
        <strain evidence="12 13">DSM 3089</strain>
    </source>
</reference>
<dbReference type="RefSeq" id="WP_072831498.1">
    <property type="nucleotide sequence ID" value="NZ_FQXP01000005.1"/>
</dbReference>
<name>A0A1M5W7X5_9CLOT</name>
<dbReference type="SUPFAM" id="SSF46894">
    <property type="entry name" value="C-terminal effector domain of the bipartite response regulators"/>
    <property type="match status" value="1"/>
</dbReference>
<dbReference type="InterPro" id="IPR036388">
    <property type="entry name" value="WH-like_DNA-bd_sf"/>
</dbReference>
<dbReference type="EMBL" id="FQXP01000005">
    <property type="protein sequence ID" value="SHH83580.1"/>
    <property type="molecule type" value="Genomic_DNA"/>
</dbReference>
<dbReference type="InterPro" id="IPR011006">
    <property type="entry name" value="CheY-like_superfamily"/>
</dbReference>
<dbReference type="PANTHER" id="PTHR48111:SF54">
    <property type="entry name" value="STAGE 0 SPORULATION PROTEIN A HOMOLOG"/>
    <property type="match status" value="1"/>
</dbReference>
<evidence type="ECO:0000259" key="11">
    <source>
        <dbReference type="PROSITE" id="PS51755"/>
    </source>
</evidence>
<dbReference type="InterPro" id="IPR001789">
    <property type="entry name" value="Sig_transdc_resp-reg_receiver"/>
</dbReference>
<dbReference type="SMART" id="SM00448">
    <property type="entry name" value="REC"/>
    <property type="match status" value="1"/>
</dbReference>
<feature type="DNA-binding region" description="OmpR/PhoB-type" evidence="9">
    <location>
        <begin position="129"/>
        <end position="228"/>
    </location>
</feature>
<dbReference type="AlphaFoldDB" id="A0A1M5W7X5"/>
<evidence type="ECO:0000259" key="10">
    <source>
        <dbReference type="PROSITE" id="PS50110"/>
    </source>
</evidence>
<keyword evidence="6" id="KW-0804">Transcription</keyword>
<dbReference type="Gene3D" id="6.10.250.690">
    <property type="match status" value="1"/>
</dbReference>
<dbReference type="PROSITE" id="PS51755">
    <property type="entry name" value="OMPR_PHOB"/>
    <property type="match status" value="1"/>
</dbReference>
<dbReference type="GO" id="GO:0000976">
    <property type="term" value="F:transcription cis-regulatory region binding"/>
    <property type="evidence" value="ECO:0007669"/>
    <property type="project" value="TreeGrafter"/>
</dbReference>
<feature type="modified residue" description="4-aspartylphosphate" evidence="8">
    <location>
        <position position="52"/>
    </location>
</feature>
<dbReference type="CDD" id="cd17574">
    <property type="entry name" value="REC_OmpR"/>
    <property type="match status" value="1"/>
</dbReference>
<dbReference type="OrthoDB" id="9790442at2"/>
<evidence type="ECO:0000256" key="9">
    <source>
        <dbReference type="PROSITE-ProRule" id="PRU01091"/>
    </source>
</evidence>
<evidence type="ECO:0000313" key="12">
    <source>
        <dbReference type="EMBL" id="SHH83580.1"/>
    </source>
</evidence>
<keyword evidence="4" id="KW-0805">Transcription regulation</keyword>
<dbReference type="GO" id="GO:0005829">
    <property type="term" value="C:cytosol"/>
    <property type="evidence" value="ECO:0007669"/>
    <property type="project" value="TreeGrafter"/>
</dbReference>
<keyword evidence="5 9" id="KW-0238">DNA-binding</keyword>
<evidence type="ECO:0000256" key="8">
    <source>
        <dbReference type="PROSITE-ProRule" id="PRU00169"/>
    </source>
</evidence>
<protein>
    <recommendedName>
        <fullName evidence="1">Stage 0 sporulation protein A homolog</fullName>
    </recommendedName>
</protein>
<dbReference type="SMART" id="SM00862">
    <property type="entry name" value="Trans_reg_C"/>
    <property type="match status" value="1"/>
</dbReference>
<dbReference type="Proteomes" id="UP000184526">
    <property type="component" value="Unassembled WGS sequence"/>
</dbReference>
<evidence type="ECO:0000256" key="2">
    <source>
        <dbReference type="ARBA" id="ARBA00022553"/>
    </source>
</evidence>
<evidence type="ECO:0000256" key="6">
    <source>
        <dbReference type="ARBA" id="ARBA00023163"/>
    </source>
</evidence>
<feature type="domain" description="OmpR/PhoB-type" evidence="11">
    <location>
        <begin position="129"/>
        <end position="228"/>
    </location>
</feature>
<dbReference type="GO" id="GO:0032993">
    <property type="term" value="C:protein-DNA complex"/>
    <property type="evidence" value="ECO:0007669"/>
    <property type="project" value="TreeGrafter"/>
</dbReference>
<dbReference type="GO" id="GO:0006355">
    <property type="term" value="P:regulation of DNA-templated transcription"/>
    <property type="evidence" value="ECO:0007669"/>
    <property type="project" value="InterPro"/>
</dbReference>
<proteinExistence type="predicted"/>
<dbReference type="InterPro" id="IPR016032">
    <property type="entry name" value="Sig_transdc_resp-reg_C-effctor"/>
</dbReference>
<evidence type="ECO:0000256" key="1">
    <source>
        <dbReference type="ARBA" id="ARBA00018672"/>
    </source>
</evidence>
<dbReference type="STRING" id="1121306.SAMN02745196_01604"/>
<dbReference type="Gene3D" id="1.10.10.10">
    <property type="entry name" value="Winged helix-like DNA-binding domain superfamily/Winged helix DNA-binding domain"/>
    <property type="match status" value="1"/>
</dbReference>
<evidence type="ECO:0000256" key="7">
    <source>
        <dbReference type="ARBA" id="ARBA00024867"/>
    </source>
</evidence>
<keyword evidence="13" id="KW-1185">Reference proteome</keyword>
<dbReference type="GO" id="GO:0000156">
    <property type="term" value="F:phosphorelay response regulator activity"/>
    <property type="evidence" value="ECO:0007669"/>
    <property type="project" value="TreeGrafter"/>
</dbReference>
<dbReference type="PROSITE" id="PS50110">
    <property type="entry name" value="RESPONSE_REGULATORY"/>
    <property type="match status" value="1"/>
</dbReference>
<evidence type="ECO:0000256" key="5">
    <source>
        <dbReference type="ARBA" id="ARBA00023125"/>
    </source>
</evidence>
<dbReference type="SUPFAM" id="SSF52172">
    <property type="entry name" value="CheY-like"/>
    <property type="match status" value="1"/>
</dbReference>
<gene>
    <name evidence="12" type="ORF">SAMN02745196_01604</name>
</gene>